<name>A0AC35UDL6_9BILA</name>
<evidence type="ECO:0000313" key="1">
    <source>
        <dbReference type="Proteomes" id="UP000095286"/>
    </source>
</evidence>
<accession>A0AC35UDL6</accession>
<evidence type="ECO:0000313" key="2">
    <source>
        <dbReference type="WBParaSite" id="RSKR_0001051600.1"/>
    </source>
</evidence>
<protein>
    <submittedName>
        <fullName evidence="2">SH2 domain-containing protein</fullName>
    </submittedName>
</protein>
<sequence>MMGRIRRTFRRMYMAITFTARTVRYISFRRRFRRNDHNNNNLLDILRNGEEFGLDQNQVNFWNLLNAGDEFDGYNNQLLLDIGMVHRRLEAADLSDEDDDGSHVLRPPHHHSYRGFIEKATGKVRLLSEMREIVGKPYYFGNIDRFEAEKIMTDLSNGSFLLRESKNPNKKLTITFRKDNLTLHARVEYSGGMFSCDNLDARFPRGPSVLQFIDECIRRRECHLYEPYVKVPVNRKNVLPLKMIAGASVVSLLKEANDIDGLELPTTLKNDLRGCSYPEICLMNSDRSILRPFLLGEDD</sequence>
<dbReference type="Proteomes" id="UP000095286">
    <property type="component" value="Unplaced"/>
</dbReference>
<reference evidence="2" key="1">
    <citation type="submission" date="2016-11" db="UniProtKB">
        <authorList>
            <consortium name="WormBaseParasite"/>
        </authorList>
    </citation>
    <scope>IDENTIFICATION</scope>
    <source>
        <strain evidence="2">KR3021</strain>
    </source>
</reference>
<dbReference type="WBParaSite" id="RSKR_0001051600.1">
    <property type="protein sequence ID" value="RSKR_0001051600.1"/>
    <property type="gene ID" value="RSKR_0001051600"/>
</dbReference>
<organism evidence="1 2">
    <name type="scientific">Rhabditophanes sp. KR3021</name>
    <dbReference type="NCBI Taxonomy" id="114890"/>
    <lineage>
        <taxon>Eukaryota</taxon>
        <taxon>Metazoa</taxon>
        <taxon>Ecdysozoa</taxon>
        <taxon>Nematoda</taxon>
        <taxon>Chromadorea</taxon>
        <taxon>Rhabditida</taxon>
        <taxon>Tylenchina</taxon>
        <taxon>Panagrolaimomorpha</taxon>
        <taxon>Strongyloidoidea</taxon>
        <taxon>Alloionematidae</taxon>
        <taxon>Rhabditophanes</taxon>
    </lineage>
</organism>
<proteinExistence type="predicted"/>